<dbReference type="Proteomes" id="UP000596661">
    <property type="component" value="Chromosome 8"/>
</dbReference>
<dbReference type="PANTHER" id="PTHR48475">
    <property type="entry name" value="RIBONUCLEASE H"/>
    <property type="match status" value="1"/>
</dbReference>
<dbReference type="PANTHER" id="PTHR48475:SF2">
    <property type="entry name" value="RIBONUCLEASE H"/>
    <property type="match status" value="1"/>
</dbReference>
<protein>
    <recommendedName>
        <fullName evidence="1">RNase H type-1 domain-containing protein</fullName>
    </recommendedName>
</protein>
<reference evidence="2" key="2">
    <citation type="submission" date="2021-03" db="UniProtKB">
        <authorList>
            <consortium name="EnsemblPlants"/>
        </authorList>
    </citation>
    <scope>IDENTIFICATION</scope>
</reference>
<sequence length="310" mass="34867">MMLSAFVFCQHLPSLRRIGGKGYLLNEFIAGKNHNFIGARDYDMEFGSITNVKQQASESLKNFIQRMMEAVAKTMRKRAKNLSEFMSKAQGVIHRQLIILGQQGTTNSLQRVGHPQDPRTEFLALPAPLAHAANAILVPRLGNPYPLGSAPLPLLVNHNFGEYQAKGEKMASWVSRSREMLHRFKSYNIHHVPRDQNSFVNMSAKLAIDLEIMQYRVVPVDRLEAPSIEALGAAARKIKYQAPQYVILDGKLYCKGLFVSYLRCVAGTEISTVIHEVHEGFYGDHAFRPSLSKKILRQGLFLVDDEEGLC</sequence>
<name>A0A803QCZ4_CANSA</name>
<dbReference type="EMBL" id="UZAU01000694">
    <property type="status" value="NOT_ANNOTATED_CDS"/>
    <property type="molecule type" value="Genomic_DNA"/>
</dbReference>
<evidence type="ECO:0000313" key="3">
    <source>
        <dbReference type="Proteomes" id="UP000596661"/>
    </source>
</evidence>
<dbReference type="EnsemblPlants" id="evm.model.08.977">
    <property type="protein sequence ID" value="cds.evm.model.08.977"/>
    <property type="gene ID" value="evm.TU.08.977"/>
</dbReference>
<dbReference type="Gene3D" id="3.30.420.10">
    <property type="entry name" value="Ribonuclease H-like superfamily/Ribonuclease H"/>
    <property type="match status" value="1"/>
</dbReference>
<organism evidence="2 3">
    <name type="scientific">Cannabis sativa</name>
    <name type="common">Hemp</name>
    <name type="synonym">Marijuana</name>
    <dbReference type="NCBI Taxonomy" id="3483"/>
    <lineage>
        <taxon>Eukaryota</taxon>
        <taxon>Viridiplantae</taxon>
        <taxon>Streptophyta</taxon>
        <taxon>Embryophyta</taxon>
        <taxon>Tracheophyta</taxon>
        <taxon>Spermatophyta</taxon>
        <taxon>Magnoliopsida</taxon>
        <taxon>eudicotyledons</taxon>
        <taxon>Gunneridae</taxon>
        <taxon>Pentapetalae</taxon>
        <taxon>rosids</taxon>
        <taxon>fabids</taxon>
        <taxon>Rosales</taxon>
        <taxon>Cannabaceae</taxon>
        <taxon>Cannabis</taxon>
    </lineage>
</organism>
<dbReference type="InterPro" id="IPR002156">
    <property type="entry name" value="RNaseH_domain"/>
</dbReference>
<proteinExistence type="predicted"/>
<dbReference type="Gramene" id="evm.model.08.977">
    <property type="protein sequence ID" value="cds.evm.model.08.977"/>
    <property type="gene ID" value="evm.TU.08.977"/>
</dbReference>
<reference evidence="2" key="1">
    <citation type="submission" date="2018-11" db="EMBL/GenBank/DDBJ databases">
        <authorList>
            <person name="Grassa J C."/>
        </authorList>
    </citation>
    <scope>NUCLEOTIDE SEQUENCE [LARGE SCALE GENOMIC DNA]</scope>
</reference>
<dbReference type="GO" id="GO:0003676">
    <property type="term" value="F:nucleic acid binding"/>
    <property type="evidence" value="ECO:0007669"/>
    <property type="project" value="InterPro"/>
</dbReference>
<evidence type="ECO:0000313" key="2">
    <source>
        <dbReference type="EnsemblPlants" id="cds.evm.model.08.977"/>
    </source>
</evidence>
<keyword evidence="3" id="KW-1185">Reference proteome</keyword>
<dbReference type="AlphaFoldDB" id="A0A803QCZ4"/>
<dbReference type="GO" id="GO:0004523">
    <property type="term" value="F:RNA-DNA hybrid ribonuclease activity"/>
    <property type="evidence" value="ECO:0007669"/>
    <property type="project" value="InterPro"/>
</dbReference>
<feature type="domain" description="RNase H type-1" evidence="1">
    <location>
        <begin position="164"/>
        <end position="206"/>
    </location>
</feature>
<evidence type="ECO:0000259" key="1">
    <source>
        <dbReference type="Pfam" id="PF13456"/>
    </source>
</evidence>
<dbReference type="Pfam" id="PF13456">
    <property type="entry name" value="RVT_3"/>
    <property type="match status" value="1"/>
</dbReference>
<dbReference type="InterPro" id="IPR036397">
    <property type="entry name" value="RNaseH_sf"/>
</dbReference>
<accession>A0A803QCZ4</accession>